<evidence type="ECO:0000256" key="1">
    <source>
        <dbReference type="ARBA" id="ARBA00004651"/>
    </source>
</evidence>
<keyword evidence="9" id="KW-1185">Reference proteome</keyword>
<evidence type="ECO:0000256" key="5">
    <source>
        <dbReference type="ARBA" id="ARBA00023136"/>
    </source>
</evidence>
<organism evidence="8 9">
    <name type="scientific">Nocardia ninae NBRC 108245</name>
    <dbReference type="NCBI Taxonomy" id="1210091"/>
    <lineage>
        <taxon>Bacteria</taxon>
        <taxon>Bacillati</taxon>
        <taxon>Actinomycetota</taxon>
        <taxon>Actinomycetes</taxon>
        <taxon>Mycobacteriales</taxon>
        <taxon>Nocardiaceae</taxon>
        <taxon>Nocardia</taxon>
    </lineage>
</organism>
<keyword evidence="5 6" id="KW-0472">Membrane</keyword>
<protein>
    <recommendedName>
        <fullName evidence="7">Cardiolipin synthase N-terminal domain-containing protein</fullName>
    </recommendedName>
</protein>
<dbReference type="RefSeq" id="WP_147129438.1">
    <property type="nucleotide sequence ID" value="NZ_BJXA01000008.1"/>
</dbReference>
<evidence type="ECO:0000259" key="7">
    <source>
        <dbReference type="Pfam" id="PF13396"/>
    </source>
</evidence>
<dbReference type="Proteomes" id="UP000321424">
    <property type="component" value="Unassembled WGS sequence"/>
</dbReference>
<keyword evidence="4 6" id="KW-1133">Transmembrane helix</keyword>
<feature type="transmembrane region" description="Helical" evidence="6">
    <location>
        <begin position="25"/>
        <end position="47"/>
    </location>
</feature>
<evidence type="ECO:0000313" key="8">
    <source>
        <dbReference type="EMBL" id="GEM37284.1"/>
    </source>
</evidence>
<dbReference type="Pfam" id="PF13396">
    <property type="entry name" value="PLDc_N"/>
    <property type="match status" value="1"/>
</dbReference>
<dbReference type="EMBL" id="BJXA01000008">
    <property type="protein sequence ID" value="GEM37284.1"/>
    <property type="molecule type" value="Genomic_DNA"/>
</dbReference>
<evidence type="ECO:0000313" key="9">
    <source>
        <dbReference type="Proteomes" id="UP000321424"/>
    </source>
</evidence>
<dbReference type="InterPro" id="IPR027379">
    <property type="entry name" value="CLS_N"/>
</dbReference>
<feature type="transmembrane region" description="Helical" evidence="6">
    <location>
        <begin position="59"/>
        <end position="78"/>
    </location>
</feature>
<evidence type="ECO:0000256" key="2">
    <source>
        <dbReference type="ARBA" id="ARBA00022475"/>
    </source>
</evidence>
<keyword evidence="3 6" id="KW-0812">Transmembrane</keyword>
<dbReference type="AlphaFoldDB" id="A0A511M9E6"/>
<dbReference type="GO" id="GO:0005886">
    <property type="term" value="C:plasma membrane"/>
    <property type="evidence" value="ECO:0007669"/>
    <property type="project" value="UniProtKB-SubCell"/>
</dbReference>
<accession>A0A511M9E6</accession>
<feature type="domain" description="Cardiolipin synthase N-terminal" evidence="7">
    <location>
        <begin position="37"/>
        <end position="80"/>
    </location>
</feature>
<sequence length="93" mass="9545">MTTIALASAPALASAAETAGSIALGVFAVAVAIGALVLFIAGVVSALRSSNYEAAGKAIWVLLMLAFPFLGPVVWFIWGRNSTIQPMRPNTAL</sequence>
<comment type="caution">
    <text evidence="8">The sequence shown here is derived from an EMBL/GenBank/DDBJ whole genome shotgun (WGS) entry which is preliminary data.</text>
</comment>
<reference evidence="8 9" key="1">
    <citation type="submission" date="2019-07" db="EMBL/GenBank/DDBJ databases">
        <title>Whole genome shotgun sequence of Nocardia ninae NBRC 108245.</title>
        <authorList>
            <person name="Hosoyama A."/>
            <person name="Uohara A."/>
            <person name="Ohji S."/>
            <person name="Ichikawa N."/>
        </authorList>
    </citation>
    <scope>NUCLEOTIDE SEQUENCE [LARGE SCALE GENOMIC DNA]</scope>
    <source>
        <strain evidence="8 9">NBRC 108245</strain>
    </source>
</reference>
<dbReference type="OrthoDB" id="3298527at2"/>
<evidence type="ECO:0000256" key="4">
    <source>
        <dbReference type="ARBA" id="ARBA00022989"/>
    </source>
</evidence>
<comment type="subcellular location">
    <subcellularLocation>
        <location evidence="1">Cell membrane</location>
        <topology evidence="1">Multi-pass membrane protein</topology>
    </subcellularLocation>
</comment>
<gene>
    <name evidence="8" type="ORF">NN4_18030</name>
</gene>
<keyword evidence="2" id="KW-1003">Cell membrane</keyword>
<evidence type="ECO:0000256" key="6">
    <source>
        <dbReference type="SAM" id="Phobius"/>
    </source>
</evidence>
<name>A0A511M9E6_9NOCA</name>
<proteinExistence type="predicted"/>
<evidence type="ECO:0000256" key="3">
    <source>
        <dbReference type="ARBA" id="ARBA00022692"/>
    </source>
</evidence>